<dbReference type="PROSITE" id="PS50118">
    <property type="entry name" value="HMG_BOX_2"/>
    <property type="match status" value="3"/>
</dbReference>
<dbReference type="GO" id="GO:0003677">
    <property type="term" value="F:DNA binding"/>
    <property type="evidence" value="ECO:0007669"/>
    <property type="project" value="UniProtKB-KW"/>
</dbReference>
<reference evidence="8" key="1">
    <citation type="journal article" date="2020" name="Nature">
        <title>Giant virus diversity and host interactions through global metagenomics.</title>
        <authorList>
            <person name="Schulz F."/>
            <person name="Roux S."/>
            <person name="Paez-Espino D."/>
            <person name="Jungbluth S."/>
            <person name="Walsh D.A."/>
            <person name="Denef V.J."/>
            <person name="McMahon K.D."/>
            <person name="Konstantinidis K.T."/>
            <person name="Eloe-Fadrosh E.A."/>
            <person name="Kyrpides N.C."/>
            <person name="Woyke T."/>
        </authorList>
    </citation>
    <scope>NUCLEOTIDE SEQUENCE</scope>
    <source>
        <strain evidence="8">GVMAG-M-3300023179-111</strain>
    </source>
</reference>
<dbReference type="InterPro" id="IPR036910">
    <property type="entry name" value="HMG_box_dom_sf"/>
</dbReference>
<dbReference type="Gene3D" id="3.40.50.2000">
    <property type="entry name" value="Glycogen Phosphorylase B"/>
    <property type="match status" value="1"/>
</dbReference>
<keyword evidence="5" id="KW-0408">Iron</keyword>
<evidence type="ECO:0000256" key="6">
    <source>
        <dbReference type="ARBA" id="ARBA00023125"/>
    </source>
</evidence>
<evidence type="ECO:0000313" key="8">
    <source>
        <dbReference type="EMBL" id="QHT22653.1"/>
    </source>
</evidence>
<evidence type="ECO:0000256" key="5">
    <source>
        <dbReference type="ARBA" id="ARBA00023004"/>
    </source>
</evidence>
<evidence type="ECO:0000259" key="7">
    <source>
        <dbReference type="PROSITE" id="PS50118"/>
    </source>
</evidence>
<evidence type="ECO:0000256" key="4">
    <source>
        <dbReference type="ARBA" id="ARBA00023002"/>
    </source>
</evidence>
<keyword evidence="6" id="KW-0238">DNA-binding</keyword>
<feature type="domain" description="HMG box" evidence="7">
    <location>
        <begin position="739"/>
        <end position="795"/>
    </location>
</feature>
<evidence type="ECO:0000256" key="2">
    <source>
        <dbReference type="ARBA" id="ARBA00022723"/>
    </source>
</evidence>
<evidence type="ECO:0000256" key="1">
    <source>
        <dbReference type="ARBA" id="ARBA00001954"/>
    </source>
</evidence>
<dbReference type="GO" id="GO:0046872">
    <property type="term" value="F:metal ion binding"/>
    <property type="evidence" value="ECO:0007669"/>
    <property type="project" value="UniProtKB-KW"/>
</dbReference>
<feature type="domain" description="HMG box" evidence="7">
    <location>
        <begin position="672"/>
        <end position="747"/>
    </location>
</feature>
<dbReference type="Gene3D" id="1.10.30.10">
    <property type="entry name" value="High mobility group box domain"/>
    <property type="match status" value="3"/>
</dbReference>
<organism evidence="8">
    <name type="scientific">viral metagenome</name>
    <dbReference type="NCBI Taxonomy" id="1070528"/>
    <lineage>
        <taxon>unclassified sequences</taxon>
        <taxon>metagenomes</taxon>
        <taxon>organismal metagenomes</taxon>
    </lineage>
</organism>
<keyword evidence="4" id="KW-0560">Oxidoreductase</keyword>
<dbReference type="AlphaFoldDB" id="A0A6C0E2A0"/>
<keyword evidence="3" id="KW-0223">Dioxygenase</keyword>
<keyword evidence="2" id="KW-0479">Metal-binding</keyword>
<dbReference type="Pfam" id="PF00505">
    <property type="entry name" value="HMG_box"/>
    <property type="match status" value="3"/>
</dbReference>
<dbReference type="Pfam" id="PF12851">
    <property type="entry name" value="Tet_JBP"/>
    <property type="match status" value="1"/>
</dbReference>
<dbReference type="InterPro" id="IPR009071">
    <property type="entry name" value="HMG_box_dom"/>
</dbReference>
<dbReference type="InterPro" id="IPR024779">
    <property type="entry name" value="2OGFeDO_JBP1/TET_oxygenase_dom"/>
</dbReference>
<name>A0A6C0E2A0_9ZZZZ</name>
<feature type="domain" description="HMG box" evidence="7">
    <location>
        <begin position="609"/>
        <end position="680"/>
    </location>
</feature>
<dbReference type="GO" id="GO:0051213">
    <property type="term" value="F:dioxygenase activity"/>
    <property type="evidence" value="ECO:0007669"/>
    <property type="project" value="UniProtKB-KW"/>
</dbReference>
<dbReference type="InterPro" id="IPR050342">
    <property type="entry name" value="HMGB"/>
</dbReference>
<sequence length="795" mass="93948">MNLIYMATPLYGGWISFTTHLYHKYNNSKLYKITNKKENRIRDFGYDVKYQNLSITDIINLPNIIITAVDKNYYEHLDKFPDNTRIVIHDPTELKNKILVDKLKRFQVITIRNTVHELLKTQDINNIFLYHPFYTYEYEKEKNPNKSVSISRIDFDKNIDIILRANLSNELENKIDIYGSENSMYTHHHLKNKLNLELTNYKGSFSKSYEELSNILKDAKFVIDMSTIQNDGGGSQYTFLEAIYHDCILILNSKWVNNLETEFKNGYNCFCVSNEEELIEILNSDEDMNSIIKNSKELLEKHINSDWNINIIKQPIKQYIASKIMSDDEIKKLEGSFFDDDGMIIFNEDVDVYTEDNRLLLKFRKNKINNEDCKTLFESKGAAATSKRPSASGIEEGKKKYEWIESQTTGKKLYVLTNKTKVHSGIIGYYDSSSNFGHHHYKDEEVKCRLTSYTSKHYDKFENCLPIFKKIDNIYKYLVPEFYDVQKNATKKIDPQFIIKDTIFTTVTVNKNFRTALHCDVGDLKEGFGNLVVVSEGEYTGGYTLFPQYSVGVNCQNGDFLAMDVHQWHCNSEIEGDGTRLSFVFYLREKMMKECPLNKVKKVKNKVKEKVKESAFMLFCKDERAKIKEENNEITSREVMVELAKRWNEIKLNDKERLNYYENKIGKEEVKEKKKESAFMLFCKDERENIKKEDKEITSREIMVELAKRWNEVKLNDKERLNYYENKTKKEVIDEEKKEEKKMTAFMLYCKDERENMKKENLKLTSREIMAELGNRWRNVKLYDKEKINYYNSKL</sequence>
<dbReference type="SMART" id="SM00398">
    <property type="entry name" value="HMG"/>
    <property type="match status" value="3"/>
</dbReference>
<evidence type="ECO:0000256" key="3">
    <source>
        <dbReference type="ARBA" id="ARBA00022964"/>
    </source>
</evidence>
<dbReference type="PANTHER" id="PTHR48112">
    <property type="entry name" value="HIGH MOBILITY GROUP PROTEIN DSP1"/>
    <property type="match status" value="1"/>
</dbReference>
<comment type="cofactor">
    <cofactor evidence="1">
        <name>Fe(2+)</name>
        <dbReference type="ChEBI" id="CHEBI:29033"/>
    </cofactor>
</comment>
<accession>A0A6C0E2A0</accession>
<dbReference type="EMBL" id="MN739718">
    <property type="protein sequence ID" value="QHT22653.1"/>
    <property type="molecule type" value="Genomic_DNA"/>
</dbReference>
<dbReference type="CDD" id="cd00084">
    <property type="entry name" value="HMG-box_SF"/>
    <property type="match status" value="3"/>
</dbReference>
<protein>
    <recommendedName>
        <fullName evidence="7">HMG box domain-containing protein</fullName>
    </recommendedName>
</protein>
<proteinExistence type="predicted"/>
<dbReference type="SUPFAM" id="SSF47095">
    <property type="entry name" value="HMG-box"/>
    <property type="match status" value="3"/>
</dbReference>